<evidence type="ECO:0000259" key="18">
    <source>
        <dbReference type="PROSITE" id="PS50893"/>
    </source>
</evidence>
<dbReference type="InterPro" id="IPR036640">
    <property type="entry name" value="ABC1_TM_sf"/>
</dbReference>
<evidence type="ECO:0000256" key="8">
    <source>
        <dbReference type="ARBA" id="ARBA00022840"/>
    </source>
</evidence>
<feature type="transmembrane region" description="Helical" evidence="17">
    <location>
        <begin position="170"/>
        <end position="188"/>
    </location>
</feature>
<name>A0A673IG32_9TELE</name>
<feature type="domain" description="ABC transporter" evidence="18">
    <location>
        <begin position="1275"/>
        <end position="1509"/>
    </location>
</feature>
<evidence type="ECO:0000256" key="7">
    <source>
        <dbReference type="ARBA" id="ARBA00022741"/>
    </source>
</evidence>
<feature type="transmembrane region" description="Helical" evidence="17">
    <location>
        <begin position="37"/>
        <end position="56"/>
    </location>
</feature>
<evidence type="ECO:0000313" key="21">
    <source>
        <dbReference type="Proteomes" id="UP000472270"/>
    </source>
</evidence>
<keyword evidence="7" id="KW-0547">Nucleotide-binding</keyword>
<dbReference type="SMART" id="SM00382">
    <property type="entry name" value="AAA"/>
    <property type="match status" value="2"/>
</dbReference>
<dbReference type="Pfam" id="PF00664">
    <property type="entry name" value="ABC_membrane"/>
    <property type="match status" value="2"/>
</dbReference>
<evidence type="ECO:0000256" key="2">
    <source>
        <dbReference type="ARBA" id="ARBA00009726"/>
    </source>
</evidence>
<feature type="transmembrane region" description="Helical" evidence="17">
    <location>
        <begin position="1062"/>
        <end position="1082"/>
    </location>
</feature>
<keyword evidence="5 17" id="KW-0812">Transmembrane</keyword>
<dbReference type="Gene3D" id="1.20.1560.10">
    <property type="entry name" value="ABC transporter type 1, transmembrane domain"/>
    <property type="match status" value="2"/>
</dbReference>
<evidence type="ECO:0000256" key="12">
    <source>
        <dbReference type="ARBA" id="ARBA00023136"/>
    </source>
</evidence>
<reference evidence="20" key="2">
    <citation type="submission" date="2025-09" db="UniProtKB">
        <authorList>
            <consortium name="Ensembl"/>
        </authorList>
    </citation>
    <scope>IDENTIFICATION</scope>
</reference>
<proteinExistence type="inferred from homology"/>
<keyword evidence="4" id="KW-1003">Cell membrane</keyword>
<keyword evidence="21" id="KW-1185">Reference proteome</keyword>
<feature type="transmembrane region" description="Helical" evidence="17">
    <location>
        <begin position="1187"/>
        <end position="1204"/>
    </location>
</feature>
<gene>
    <name evidence="20" type="primary">abcc3</name>
</gene>
<keyword evidence="9" id="KW-1278">Translocase</keyword>
<dbReference type="InterPro" id="IPR017871">
    <property type="entry name" value="ABC_transporter-like_CS"/>
</dbReference>
<dbReference type="FunFam" id="3.40.50.300:FF:000293">
    <property type="entry name" value="ATP binding cassette subfamily C member 1"/>
    <property type="match status" value="1"/>
</dbReference>
<evidence type="ECO:0000256" key="4">
    <source>
        <dbReference type="ARBA" id="ARBA00022475"/>
    </source>
</evidence>
<dbReference type="PROSITE" id="PS50893">
    <property type="entry name" value="ABC_TRANSPORTER_2"/>
    <property type="match status" value="2"/>
</dbReference>
<dbReference type="SUPFAM" id="SSF90123">
    <property type="entry name" value="ABC transporter transmembrane region"/>
    <property type="match status" value="2"/>
</dbReference>
<sequence length="1514" mass="170612">GISRNGCRLDFPEFNQDSNLTKHTNLPDLPACFQLSVLPWTPCIYLWLASPFYILYLKRNNRGYIMMSILNRIKTVLGLILWIVCWTDLFSSFHEMSQNQSKPPIYFITPLIVGMTMLLATFLIQYERLKGVQSSGVLFIFWTISVLCAIVLTMETALPANGVEDKLRFTTFYIYFGLTLIQLILSCFNEKPPLFSSVVTDPNACPEITAGFLSKMTFWWFTSMAIKGYKSPLENKDLWSLNKQDSSELVVPNLLNEWEVEKSKAQRYKFKQKMKIFISFHNHCHTGSIKKVVNEVLLSKRREVRQPSFLRALLRAFGPYFLIGSAFKLLQDLITFVNPQLLRLLIDFTKQPNAPLWWGYSLAFLMFGTSLLQTLILHQHFQYCFVTGMRLRSGIIGAIYRKALAITNEAKRSSTVGEVVNLMSVDAQRFMDLTTFLNMLWSAPLQIILALFFLWQNLGPSVLAGVALMVLLIPFNAFIAMKTRTYQVEQMKHKDDRIKLMNEILNGIKVLKLYAWEVSFKEKILQIRQKELTVLRKTAYLSALSTMAWTSAPFMVALTTFAVYVTVDEENVLDAEKAFVSLSLFNILRFPLNMLPQVISSIVQASVSLKRIQDFLSHDELNPESVDRRNNASGNGADVVNGTFSWAKQDQATLDNINVMVPQGSLLAVVGHVGCGKTSLVSALLGEMEKQEGQISIRGSVAYVPQQAWIQNATLRDNILFGRPYVEQRYRCVLEACALTPDLEVLPGGDQTEIGEKGINLSGGQRQRVSLARALYSEADVYLLDDPLSAVDAHVAKHIFDKVIGPEGALKGKTRILVTHGISFLPQVDNILVMVDGRVSEMGSYQDLLKQNGAFAEFLRNYSLEDIIEDDEFGCPISLCVSLLFCCRQISIMSNDLENPKKMSRRRRCSERKHPESPTEKKEPKLEKLIQAETAETGRVKFKVYWDYAKAVGPFLSLFICFLYGCQSAASIGANFWLSEWTNDAQHNRTQDQVSMRVGVYAALGISQGVLVMFSSFTLALGKIQAARKLHQTLLDNKFHTPQSFFDTTPIGRIINRFSKDIYVIDEVLPSTILMFLGTFFASLSTMIVIICSTPIFALVIGPLALIYFFVQRFYVATSRQLKRLESVSRSPIYSHFSETITGTSVIRAYGRNAAFVLMSDMKVDENQKSYYPGIVSNRWLGVRIELIGNCIVLFAALLAVIGKDKLSPGLVGLSVSYALQVTMSLNWMVRMTSDLESNIVAVERVKEYSETQTEAPWIVTDKQPPPDWPPKGNVEFADYSVRYREGLDLVLRNISLKVEGGEKIGIVGRTGAGKSSMTLCLFRLLEAADGEIVIDEVKISEIGLHDLRSKLTIIPQEPVLFSGTLRMNLDPFEKYSDEEVWKALELSHLKRFVSNQTSKLDLECSEGGENLSVGQRQLVCLARALLRKTRILVLDEATAAVDLETDDLIQSTIRTQFEDCTVFTIAHRLNTIMDYTRVLVLDKGQIAEFDTPTNLMAQKGIFYGMAKDAGLIV</sequence>
<dbReference type="Ensembl" id="ENSSRHT00000037757.1">
    <property type="protein sequence ID" value="ENSSRHP00000036692.1"/>
    <property type="gene ID" value="ENSSRHG00000017616.1"/>
</dbReference>
<evidence type="ECO:0000256" key="6">
    <source>
        <dbReference type="ARBA" id="ARBA00022737"/>
    </source>
</evidence>
<feature type="transmembrane region" description="Helical" evidence="17">
    <location>
        <begin position="955"/>
        <end position="978"/>
    </location>
</feature>
<evidence type="ECO:0000256" key="1">
    <source>
        <dbReference type="ARBA" id="ARBA00004651"/>
    </source>
</evidence>
<dbReference type="GO" id="GO:0008559">
    <property type="term" value="F:ABC-type xenobiotic transporter activity"/>
    <property type="evidence" value="ECO:0007669"/>
    <property type="project" value="UniProtKB-EC"/>
</dbReference>
<dbReference type="InterPro" id="IPR011527">
    <property type="entry name" value="ABC1_TM_dom"/>
</dbReference>
<dbReference type="InterPro" id="IPR027417">
    <property type="entry name" value="P-loop_NTPase"/>
</dbReference>
<dbReference type="PROSITE" id="PS00211">
    <property type="entry name" value="ABC_TRANSPORTER_1"/>
    <property type="match status" value="2"/>
</dbReference>
<comment type="similarity">
    <text evidence="2">Belongs to the ABC transporter superfamily. ABCC family. Conjugate transporter (TC 3.A.1.208) subfamily.</text>
</comment>
<evidence type="ECO:0000256" key="10">
    <source>
        <dbReference type="ARBA" id="ARBA00022989"/>
    </source>
</evidence>
<evidence type="ECO:0000256" key="17">
    <source>
        <dbReference type="SAM" id="Phobius"/>
    </source>
</evidence>
<dbReference type="SUPFAM" id="SSF52540">
    <property type="entry name" value="P-loop containing nucleoside triphosphate hydrolases"/>
    <property type="match status" value="2"/>
</dbReference>
<keyword evidence="10 17" id="KW-1133">Transmembrane helix</keyword>
<dbReference type="GO" id="GO:0006869">
    <property type="term" value="P:lipid transport"/>
    <property type="evidence" value="ECO:0007669"/>
    <property type="project" value="UniProtKB-KW"/>
</dbReference>
<dbReference type="InterPro" id="IPR003439">
    <property type="entry name" value="ABC_transporter-like_ATP-bd"/>
</dbReference>
<dbReference type="FunFam" id="3.40.50.300:FF:000074">
    <property type="entry name" value="Multidrug resistance-associated protein 5 isoform 1"/>
    <property type="match status" value="1"/>
</dbReference>
<feature type="transmembrane region" description="Helical" evidence="17">
    <location>
        <begin position="436"/>
        <end position="455"/>
    </location>
</feature>
<keyword evidence="6" id="KW-0677">Repeat</keyword>
<feature type="transmembrane region" description="Helical" evidence="17">
    <location>
        <begin position="76"/>
        <end position="93"/>
    </location>
</feature>
<feature type="compositionally biased region" description="Basic residues" evidence="16">
    <location>
        <begin position="902"/>
        <end position="911"/>
    </location>
</feature>
<accession>A0A673IG32</accession>
<evidence type="ECO:0000256" key="3">
    <source>
        <dbReference type="ARBA" id="ARBA00022448"/>
    </source>
</evidence>
<feature type="domain" description="ABC transmembrane type-1" evidence="19">
    <location>
        <begin position="958"/>
        <end position="1238"/>
    </location>
</feature>
<comment type="subcellular location">
    <subcellularLocation>
        <location evidence="1">Cell membrane</location>
        <topology evidence="1">Multi-pass membrane protein</topology>
    </subcellularLocation>
</comment>
<dbReference type="Gene3D" id="3.40.50.300">
    <property type="entry name" value="P-loop containing nucleotide triphosphate hydrolases"/>
    <property type="match status" value="2"/>
</dbReference>
<feature type="transmembrane region" description="Helical" evidence="17">
    <location>
        <begin position="1088"/>
        <end position="1111"/>
    </location>
</feature>
<feature type="transmembrane region" description="Helical" evidence="17">
    <location>
        <begin position="998"/>
        <end position="1021"/>
    </location>
</feature>
<dbReference type="CDD" id="cd18595">
    <property type="entry name" value="ABC_6TM_MRP1_2_3_6_D1_like"/>
    <property type="match status" value="1"/>
</dbReference>
<evidence type="ECO:0000259" key="19">
    <source>
        <dbReference type="PROSITE" id="PS50929"/>
    </source>
</evidence>
<evidence type="ECO:0000256" key="11">
    <source>
        <dbReference type="ARBA" id="ARBA00023055"/>
    </source>
</evidence>
<feature type="compositionally biased region" description="Basic and acidic residues" evidence="16">
    <location>
        <begin position="912"/>
        <end position="925"/>
    </location>
</feature>
<feature type="domain" description="ABC transporter" evidence="18">
    <location>
        <begin position="637"/>
        <end position="861"/>
    </location>
</feature>
<organism evidence="20 21">
    <name type="scientific">Sinocyclocheilus rhinocerous</name>
    <dbReference type="NCBI Taxonomy" id="307959"/>
    <lineage>
        <taxon>Eukaryota</taxon>
        <taxon>Metazoa</taxon>
        <taxon>Chordata</taxon>
        <taxon>Craniata</taxon>
        <taxon>Vertebrata</taxon>
        <taxon>Euteleostomi</taxon>
        <taxon>Actinopterygii</taxon>
        <taxon>Neopterygii</taxon>
        <taxon>Teleostei</taxon>
        <taxon>Ostariophysi</taxon>
        <taxon>Cypriniformes</taxon>
        <taxon>Cyprinidae</taxon>
        <taxon>Cyprininae</taxon>
        <taxon>Sinocyclocheilus</taxon>
    </lineage>
</organism>
<feature type="transmembrane region" description="Helical" evidence="17">
    <location>
        <begin position="136"/>
        <end position="158"/>
    </location>
</feature>
<feature type="transmembrane region" description="Helical" evidence="17">
    <location>
        <begin position="312"/>
        <end position="337"/>
    </location>
</feature>
<reference evidence="20" key="1">
    <citation type="submission" date="2025-08" db="UniProtKB">
        <authorList>
            <consortium name="Ensembl"/>
        </authorList>
    </citation>
    <scope>IDENTIFICATION</scope>
</reference>
<evidence type="ECO:0000256" key="13">
    <source>
        <dbReference type="ARBA" id="ARBA00034018"/>
    </source>
</evidence>
<dbReference type="GO" id="GO:0005886">
    <property type="term" value="C:plasma membrane"/>
    <property type="evidence" value="ECO:0007669"/>
    <property type="project" value="UniProtKB-SubCell"/>
</dbReference>
<dbReference type="PANTHER" id="PTHR24223">
    <property type="entry name" value="ATP-BINDING CASSETTE SUB-FAMILY C"/>
    <property type="match status" value="1"/>
</dbReference>
<evidence type="ECO:0000256" key="9">
    <source>
        <dbReference type="ARBA" id="ARBA00022967"/>
    </source>
</evidence>
<feature type="transmembrane region" description="Helical" evidence="17">
    <location>
        <begin position="357"/>
        <end position="377"/>
    </location>
</feature>
<dbReference type="CDD" id="cd03244">
    <property type="entry name" value="ABCC_MRP_domain2"/>
    <property type="match status" value="1"/>
</dbReference>
<evidence type="ECO:0000313" key="20">
    <source>
        <dbReference type="Ensembl" id="ENSSRHP00000036692.1"/>
    </source>
</evidence>
<dbReference type="InterPro" id="IPR003593">
    <property type="entry name" value="AAA+_ATPase"/>
</dbReference>
<feature type="transmembrane region" description="Helical" evidence="17">
    <location>
        <begin position="461"/>
        <end position="481"/>
    </location>
</feature>
<keyword evidence="12 17" id="KW-0472">Membrane</keyword>
<dbReference type="CDD" id="cd03250">
    <property type="entry name" value="ABCC_MRP_domain1"/>
    <property type="match status" value="1"/>
</dbReference>
<dbReference type="NCBIfam" id="TIGR00957">
    <property type="entry name" value="MRP_assoc_pro"/>
    <property type="match status" value="1"/>
</dbReference>
<comment type="catalytic activity">
    <reaction evidence="14">
        <text>leukotriene C4(in) + ATP + H2O = leukotriene C4(out) + ADP + phosphate + H(+)</text>
        <dbReference type="Rhea" id="RHEA:38963"/>
        <dbReference type="ChEBI" id="CHEBI:15377"/>
        <dbReference type="ChEBI" id="CHEBI:15378"/>
        <dbReference type="ChEBI" id="CHEBI:30616"/>
        <dbReference type="ChEBI" id="CHEBI:43474"/>
        <dbReference type="ChEBI" id="CHEBI:57973"/>
        <dbReference type="ChEBI" id="CHEBI:456216"/>
    </reaction>
    <physiologicalReaction direction="left-to-right" evidence="14">
        <dbReference type="Rhea" id="RHEA:38964"/>
    </physiologicalReaction>
</comment>
<feature type="region of interest" description="Disordered" evidence="16">
    <location>
        <begin position="901"/>
        <end position="925"/>
    </location>
</feature>
<keyword evidence="3" id="KW-0813">Transport</keyword>
<comment type="catalytic activity">
    <reaction evidence="13">
        <text>ATP + H2O + xenobioticSide 1 = ADP + phosphate + xenobioticSide 2.</text>
        <dbReference type="EC" id="7.6.2.2"/>
    </reaction>
</comment>
<evidence type="ECO:0000256" key="16">
    <source>
        <dbReference type="SAM" id="MobiDB-lite"/>
    </source>
</evidence>
<protein>
    <recommendedName>
        <fullName evidence="22">ATP-binding cassette, sub-family C (CFTR/MRP), member 3</fullName>
    </recommendedName>
</protein>
<feature type="transmembrane region" description="Helical" evidence="17">
    <location>
        <begin position="105"/>
        <end position="124"/>
    </location>
</feature>
<evidence type="ECO:0000256" key="14">
    <source>
        <dbReference type="ARBA" id="ARBA00047523"/>
    </source>
</evidence>
<dbReference type="InterPro" id="IPR050173">
    <property type="entry name" value="ABC_transporter_C-like"/>
</dbReference>
<evidence type="ECO:0000256" key="15">
    <source>
        <dbReference type="ARBA" id="ARBA00047576"/>
    </source>
</evidence>
<comment type="catalytic activity">
    <reaction evidence="15">
        <text>17beta-estradiol 17-O-(beta-D-glucuronate)(in) + ATP + H2O = 17beta-estradiol 17-O-(beta-D-glucuronate)(out) + ADP + phosphate + H(+)</text>
        <dbReference type="Rhea" id="RHEA:60128"/>
        <dbReference type="ChEBI" id="CHEBI:15377"/>
        <dbReference type="ChEBI" id="CHEBI:15378"/>
        <dbReference type="ChEBI" id="CHEBI:30616"/>
        <dbReference type="ChEBI" id="CHEBI:43474"/>
        <dbReference type="ChEBI" id="CHEBI:82961"/>
        <dbReference type="ChEBI" id="CHEBI:456216"/>
    </reaction>
    <physiologicalReaction direction="left-to-right" evidence="15">
        <dbReference type="Rhea" id="RHEA:60129"/>
    </physiologicalReaction>
</comment>
<dbReference type="Pfam" id="PF00005">
    <property type="entry name" value="ABC_tran"/>
    <property type="match status" value="2"/>
</dbReference>
<evidence type="ECO:0000256" key="5">
    <source>
        <dbReference type="ARBA" id="ARBA00022692"/>
    </source>
</evidence>
<keyword evidence="8" id="KW-0067">ATP-binding</keyword>
<dbReference type="FunFam" id="1.20.1560.10:FF:000001">
    <property type="entry name" value="ATP-binding cassette subfamily C member 1"/>
    <property type="match status" value="1"/>
</dbReference>
<keyword evidence="11" id="KW-0445">Lipid transport</keyword>
<dbReference type="PANTHER" id="PTHR24223:SF405">
    <property type="entry name" value="ATP-BINDING CASSETTE SUB-FAMILY C MEMBER 3"/>
    <property type="match status" value="1"/>
</dbReference>
<dbReference type="CDD" id="cd18603">
    <property type="entry name" value="ABC_6TM_MRP1_2_3_6_D2_like"/>
    <property type="match status" value="1"/>
</dbReference>
<dbReference type="Proteomes" id="UP000472270">
    <property type="component" value="Unassembled WGS sequence"/>
</dbReference>
<dbReference type="InterPro" id="IPR005292">
    <property type="entry name" value="MRP"/>
</dbReference>
<evidence type="ECO:0008006" key="22">
    <source>
        <dbReference type="Google" id="ProtNLM"/>
    </source>
</evidence>
<feature type="domain" description="ABC transmembrane type-1" evidence="19">
    <location>
        <begin position="322"/>
        <end position="604"/>
    </location>
</feature>
<dbReference type="GO" id="GO:0005524">
    <property type="term" value="F:ATP binding"/>
    <property type="evidence" value="ECO:0007669"/>
    <property type="project" value="UniProtKB-KW"/>
</dbReference>
<dbReference type="FunFam" id="1.20.1560.10:FF:000007">
    <property type="entry name" value="ATP-binding cassette subfamily C member 1"/>
    <property type="match status" value="1"/>
</dbReference>
<dbReference type="GO" id="GO:0016887">
    <property type="term" value="F:ATP hydrolysis activity"/>
    <property type="evidence" value="ECO:0007669"/>
    <property type="project" value="InterPro"/>
</dbReference>
<dbReference type="PROSITE" id="PS50929">
    <property type="entry name" value="ABC_TM1F"/>
    <property type="match status" value="2"/>
</dbReference>